<gene>
    <name evidence="2" type="ORF">PFLUV_G00007040</name>
</gene>
<dbReference type="Proteomes" id="UP000465112">
    <property type="component" value="Chromosome 1"/>
</dbReference>
<sequence>MIKPRGPSQAASEPEPSLQESTLPAENQLALVTKAPNLRHLHCSAKWRDEPLFSFKVSLGRNGKEVPPSDQGRDGYALCLAACFIPTGHSCQRIPPMRRKI</sequence>
<name>A0A6A5FQ14_PERFL</name>
<organism evidence="2 3">
    <name type="scientific">Perca fluviatilis</name>
    <name type="common">European perch</name>
    <dbReference type="NCBI Taxonomy" id="8168"/>
    <lineage>
        <taxon>Eukaryota</taxon>
        <taxon>Metazoa</taxon>
        <taxon>Chordata</taxon>
        <taxon>Craniata</taxon>
        <taxon>Vertebrata</taxon>
        <taxon>Euteleostomi</taxon>
        <taxon>Actinopterygii</taxon>
        <taxon>Neopterygii</taxon>
        <taxon>Teleostei</taxon>
        <taxon>Neoteleostei</taxon>
        <taxon>Acanthomorphata</taxon>
        <taxon>Eupercaria</taxon>
        <taxon>Perciformes</taxon>
        <taxon>Percoidei</taxon>
        <taxon>Percidae</taxon>
        <taxon>Percinae</taxon>
        <taxon>Perca</taxon>
    </lineage>
</organism>
<protein>
    <submittedName>
        <fullName evidence="2">Uncharacterized protein</fullName>
    </submittedName>
</protein>
<evidence type="ECO:0000313" key="3">
    <source>
        <dbReference type="Proteomes" id="UP000465112"/>
    </source>
</evidence>
<accession>A0A6A5FQ14</accession>
<proteinExistence type="predicted"/>
<dbReference type="EMBL" id="VHII01000001">
    <property type="protein sequence ID" value="KAF1395005.1"/>
    <property type="molecule type" value="Genomic_DNA"/>
</dbReference>
<feature type="region of interest" description="Disordered" evidence="1">
    <location>
        <begin position="1"/>
        <end position="23"/>
    </location>
</feature>
<dbReference type="AlphaFoldDB" id="A0A6A5FQ14"/>
<comment type="caution">
    <text evidence="2">The sequence shown here is derived from an EMBL/GenBank/DDBJ whole genome shotgun (WGS) entry which is preliminary data.</text>
</comment>
<evidence type="ECO:0000313" key="2">
    <source>
        <dbReference type="EMBL" id="KAF1395005.1"/>
    </source>
</evidence>
<keyword evidence="3" id="KW-1185">Reference proteome</keyword>
<reference evidence="2 3" key="1">
    <citation type="submission" date="2019-06" db="EMBL/GenBank/DDBJ databases">
        <title>A chromosome-scale genome assembly of the European perch, Perca fluviatilis.</title>
        <authorList>
            <person name="Roques C."/>
            <person name="Zahm M."/>
            <person name="Cabau C."/>
            <person name="Klopp C."/>
            <person name="Bouchez O."/>
            <person name="Donnadieu C."/>
            <person name="Kuhl H."/>
            <person name="Gislard M."/>
            <person name="Guendouz S."/>
            <person name="Journot L."/>
            <person name="Haffray P."/>
            <person name="Bestin A."/>
            <person name="Morvezen R."/>
            <person name="Feron R."/>
            <person name="Wen M."/>
            <person name="Jouanno E."/>
            <person name="Herpin A."/>
            <person name="Schartl M."/>
            <person name="Postlethwait J."/>
            <person name="Schaerlinger B."/>
            <person name="Chardard D."/>
            <person name="Lecocq T."/>
            <person name="Poncet C."/>
            <person name="Jaffrelo L."/>
            <person name="Lampietro C."/>
            <person name="Guiguen Y."/>
        </authorList>
    </citation>
    <scope>NUCLEOTIDE SEQUENCE [LARGE SCALE GENOMIC DNA]</scope>
    <source>
        <tissue evidence="2">Blood</tissue>
    </source>
</reference>
<evidence type="ECO:0000256" key="1">
    <source>
        <dbReference type="SAM" id="MobiDB-lite"/>
    </source>
</evidence>